<reference evidence="3 4" key="1">
    <citation type="submission" date="2016-11" db="EMBL/GenBank/DDBJ databases">
        <authorList>
            <person name="Jaros S."/>
            <person name="Januszkiewicz K."/>
            <person name="Wedrychowicz H."/>
        </authorList>
    </citation>
    <scope>NUCLEOTIDE SEQUENCE [LARGE SCALE GENOMIC DNA]</scope>
    <source>
        <strain evidence="3 4">DSM 26897</strain>
    </source>
</reference>
<evidence type="ECO:0000256" key="1">
    <source>
        <dbReference type="SAM" id="Phobius"/>
    </source>
</evidence>
<name>A0A1M5HIL6_9BACT</name>
<keyword evidence="1" id="KW-1133">Transmembrane helix</keyword>
<evidence type="ECO:0000313" key="4">
    <source>
        <dbReference type="Proteomes" id="UP000184368"/>
    </source>
</evidence>
<organism evidence="3 4">
    <name type="scientific">Cnuella takakiae</name>
    <dbReference type="NCBI Taxonomy" id="1302690"/>
    <lineage>
        <taxon>Bacteria</taxon>
        <taxon>Pseudomonadati</taxon>
        <taxon>Bacteroidota</taxon>
        <taxon>Chitinophagia</taxon>
        <taxon>Chitinophagales</taxon>
        <taxon>Chitinophagaceae</taxon>
        <taxon>Cnuella</taxon>
    </lineage>
</organism>
<evidence type="ECO:0008006" key="5">
    <source>
        <dbReference type="Google" id="ProtNLM"/>
    </source>
</evidence>
<sequence>MKSKRFLVLILVLTALVVHSQEAGESITEQWYNMPIVWIIASALALLLLVVKTRNNNKKKD</sequence>
<evidence type="ECO:0000313" key="3">
    <source>
        <dbReference type="EMBL" id="SHG15741.1"/>
    </source>
</evidence>
<protein>
    <recommendedName>
        <fullName evidence="5">PEP-CTERM protein-sorting domain-containing protein</fullName>
    </recommendedName>
</protein>
<keyword evidence="4" id="KW-1185">Reference proteome</keyword>
<dbReference type="Proteomes" id="UP000184368">
    <property type="component" value="Unassembled WGS sequence"/>
</dbReference>
<feature type="transmembrane region" description="Helical" evidence="1">
    <location>
        <begin position="30"/>
        <end position="51"/>
    </location>
</feature>
<proteinExistence type="predicted"/>
<dbReference type="EMBL" id="FQUO01000019">
    <property type="protein sequence ID" value="SHG15741.1"/>
    <property type="molecule type" value="Genomic_DNA"/>
</dbReference>
<keyword evidence="2" id="KW-0732">Signal</keyword>
<accession>A0A1M5HIL6</accession>
<evidence type="ECO:0000256" key="2">
    <source>
        <dbReference type="SAM" id="SignalP"/>
    </source>
</evidence>
<keyword evidence="1" id="KW-0812">Transmembrane</keyword>
<feature type="chain" id="PRO_5013132934" description="PEP-CTERM protein-sorting domain-containing protein" evidence="2">
    <location>
        <begin position="21"/>
        <end position="61"/>
    </location>
</feature>
<gene>
    <name evidence="3" type="ORF">SAMN05444008_11970</name>
</gene>
<dbReference type="AlphaFoldDB" id="A0A1M5HIL6"/>
<feature type="signal peptide" evidence="2">
    <location>
        <begin position="1"/>
        <end position="20"/>
    </location>
</feature>
<dbReference type="RefSeq" id="WP_073047223.1">
    <property type="nucleotide sequence ID" value="NZ_FQUO01000019.1"/>
</dbReference>
<dbReference type="STRING" id="1302690.BUE76_14040"/>
<keyword evidence="1" id="KW-0472">Membrane</keyword>